<accession>A0A480AMR6</accession>
<dbReference type="PROSITE" id="PS51898">
    <property type="entry name" value="TYR_RECOMBINASE"/>
    <property type="match status" value="1"/>
</dbReference>
<gene>
    <name evidence="3" type="ORF">AQPW35_20400</name>
</gene>
<dbReference type="SUPFAM" id="SSF56349">
    <property type="entry name" value="DNA breaking-rejoining enzymes"/>
    <property type="match status" value="1"/>
</dbReference>
<dbReference type="EMBL" id="BJCL01000004">
    <property type="protein sequence ID" value="GCL62959.1"/>
    <property type="molecule type" value="Genomic_DNA"/>
</dbReference>
<keyword evidence="4" id="KW-1185">Reference proteome</keyword>
<comment type="caution">
    <text evidence="3">The sequence shown here is derived from an EMBL/GenBank/DDBJ whole genome shotgun (WGS) entry which is preliminary data.</text>
</comment>
<evidence type="ECO:0000313" key="3">
    <source>
        <dbReference type="EMBL" id="GCL62959.1"/>
    </source>
</evidence>
<dbReference type="GO" id="GO:0003677">
    <property type="term" value="F:DNA binding"/>
    <property type="evidence" value="ECO:0007669"/>
    <property type="project" value="InterPro"/>
</dbReference>
<dbReference type="InterPro" id="IPR013762">
    <property type="entry name" value="Integrase-like_cat_sf"/>
</dbReference>
<evidence type="ECO:0000313" key="4">
    <source>
        <dbReference type="Proteomes" id="UP000301751"/>
    </source>
</evidence>
<dbReference type="InterPro" id="IPR002104">
    <property type="entry name" value="Integrase_catalytic"/>
</dbReference>
<keyword evidence="1" id="KW-0233">DNA recombination</keyword>
<dbReference type="RefSeq" id="WP_137732712.1">
    <property type="nucleotide sequence ID" value="NZ_BJCL01000004.1"/>
</dbReference>
<proteinExistence type="predicted"/>
<evidence type="ECO:0000259" key="2">
    <source>
        <dbReference type="PROSITE" id="PS51898"/>
    </source>
</evidence>
<dbReference type="AlphaFoldDB" id="A0A480AMR6"/>
<reference evidence="4" key="1">
    <citation type="submission" date="2019-03" db="EMBL/GenBank/DDBJ databases">
        <title>Aquabacterium pictum sp.nov., the first bacteriochlorophyll a-containing freshwater bacterium in the genus Aquabacterium of the class Betaproteobacteria.</title>
        <authorList>
            <person name="Hirose S."/>
            <person name="Tank M."/>
            <person name="Hara E."/>
            <person name="Tamaki H."/>
            <person name="Takaichi S."/>
            <person name="Haruta S."/>
            <person name="Hanada S."/>
        </authorList>
    </citation>
    <scope>NUCLEOTIDE SEQUENCE [LARGE SCALE GENOMIC DNA]</scope>
    <source>
        <strain evidence="4">W35</strain>
    </source>
</reference>
<dbReference type="OrthoDB" id="9125502at2"/>
<dbReference type="GO" id="GO:0015074">
    <property type="term" value="P:DNA integration"/>
    <property type="evidence" value="ECO:0007669"/>
    <property type="project" value="InterPro"/>
</dbReference>
<dbReference type="Proteomes" id="UP000301751">
    <property type="component" value="Unassembled WGS sequence"/>
</dbReference>
<name>A0A480AMR6_9BURK</name>
<organism evidence="3 4">
    <name type="scientific">Pseudaquabacterium pictum</name>
    <dbReference type="NCBI Taxonomy" id="2315236"/>
    <lineage>
        <taxon>Bacteria</taxon>
        <taxon>Pseudomonadati</taxon>
        <taxon>Pseudomonadota</taxon>
        <taxon>Betaproteobacteria</taxon>
        <taxon>Burkholderiales</taxon>
        <taxon>Sphaerotilaceae</taxon>
        <taxon>Pseudaquabacterium</taxon>
    </lineage>
</organism>
<protein>
    <recommendedName>
        <fullName evidence="2">Tyr recombinase domain-containing protein</fullName>
    </recommendedName>
</protein>
<evidence type="ECO:0000256" key="1">
    <source>
        <dbReference type="ARBA" id="ARBA00023172"/>
    </source>
</evidence>
<dbReference type="GO" id="GO:0006310">
    <property type="term" value="P:DNA recombination"/>
    <property type="evidence" value="ECO:0007669"/>
    <property type="project" value="UniProtKB-KW"/>
</dbReference>
<feature type="domain" description="Tyr recombinase" evidence="2">
    <location>
        <begin position="137"/>
        <end position="329"/>
    </location>
</feature>
<dbReference type="Gene3D" id="1.10.443.10">
    <property type="entry name" value="Intergrase catalytic core"/>
    <property type="match status" value="1"/>
</dbReference>
<sequence length="339" mass="36186">MSQPAPPLAQAFDHWLAHQRVAGRLRRGSSEAVYRAMWQALSAWCTAQRPRLRLADLHGEQLLRYLASRHGQQLADGLLTPRYQQRLLSLVRRVQTHEAWRRQQASAGPAQALALVRSAPAGRAAALPAGQPAAQSEPPLHLLPTAVAQLQALLTQAVDGRWQTSRDRCAAALMLGGGLGPGDVRALRLDDAARQPGANGPRWQLAVAANGSAPAHSAPLADWAGAVLGAWLARRAAEGIGGPWLLPSTRSGKPWGKVAQYVAAQRVLADAGLPDAGGGSFPLRHSFALRQLQHGHGADTVAGWLGITDPQVMLRYQHVLAGWPSAARNEASSARPWPV</sequence>
<dbReference type="InterPro" id="IPR011010">
    <property type="entry name" value="DNA_brk_join_enz"/>
</dbReference>